<gene>
    <name evidence="1" type="ORF">ICL16_31115</name>
</gene>
<organism evidence="1 2">
    <name type="scientific">Iningainema tapete BLCC-T55</name>
    <dbReference type="NCBI Taxonomy" id="2748662"/>
    <lineage>
        <taxon>Bacteria</taxon>
        <taxon>Bacillati</taxon>
        <taxon>Cyanobacteriota</taxon>
        <taxon>Cyanophyceae</taxon>
        <taxon>Nostocales</taxon>
        <taxon>Scytonemataceae</taxon>
        <taxon>Iningainema tapete</taxon>
    </lineage>
</organism>
<reference evidence="1" key="1">
    <citation type="submission" date="2020-09" db="EMBL/GenBank/DDBJ databases">
        <title>Iningainema tapete sp. nov. (Scytonemataceae, Cyanobacteria) from greenhouses in central Florida (USA) produces two types of nodularin with biosynthetic potential for microcystin-LR and anabaenopeptins.</title>
        <authorList>
            <person name="Berthold D.E."/>
            <person name="Lefler F.W."/>
            <person name="Huang I.-S."/>
            <person name="Abdulla H."/>
            <person name="Zimba P.V."/>
            <person name="Laughinghouse H.D. IV."/>
        </authorList>
    </citation>
    <scope>NUCLEOTIDE SEQUENCE</scope>
    <source>
        <strain evidence="1">BLCCT55</strain>
    </source>
</reference>
<dbReference type="EMBL" id="JACXAE010000093">
    <property type="protein sequence ID" value="MBD2776389.1"/>
    <property type="molecule type" value="Genomic_DNA"/>
</dbReference>
<dbReference type="RefSeq" id="WP_190835462.1">
    <property type="nucleotide sequence ID" value="NZ_CAWPPI010000093.1"/>
</dbReference>
<evidence type="ECO:0000313" key="1">
    <source>
        <dbReference type="EMBL" id="MBD2776389.1"/>
    </source>
</evidence>
<proteinExistence type="predicted"/>
<evidence type="ECO:0000313" key="2">
    <source>
        <dbReference type="Proteomes" id="UP000629098"/>
    </source>
</evidence>
<accession>A0A8J6XQI6</accession>
<dbReference type="Proteomes" id="UP000629098">
    <property type="component" value="Unassembled WGS sequence"/>
</dbReference>
<name>A0A8J6XQI6_9CYAN</name>
<protein>
    <submittedName>
        <fullName evidence="1">Uncharacterized protein</fullName>
    </submittedName>
</protein>
<sequence>MGNASRYWNLVRIDAGGKQKILEIPAAMSFFTQMFAPLVLDDDVPDRDIQFQLLHLYNNALSETALVAERCLLCFLSWILEQGCVQLARKFGEKHNFRCSDLLPFVLDDDGKLSSASKYKCFARQILQSFDSQQSSLTTWATIKVKQHPELNKFLLECGLYLISDWAILNDTQLKQLERILKEFYTLSDIEIQETQHLLQSYHTIYRVQRLQQIRKKVRSICPEPTTEQLENIAQYIMNKTGRLFDAETVRRKLKKLASQLREYRIYVRGGSLAIDSLDAVNPGKFNSLLEEKIDTSIIDIVESKDEQVEFLQFYRHQFQISLQQALAKITESRVRQLQHKKGNKAQKFLTALELSQCQKLAMKEIAEQLGMRAQDAVTKLLKLKEIRTDVQQEMLMALKDLVKEKAKVYADVKALKQLDEQLTILLSSEISKIIENAEIQSRTMKSNLKTDIFAERLCEYLDIRKQDNNQL</sequence>
<comment type="caution">
    <text evidence="1">The sequence shown here is derived from an EMBL/GenBank/DDBJ whole genome shotgun (WGS) entry which is preliminary data.</text>
</comment>
<keyword evidence="2" id="KW-1185">Reference proteome</keyword>
<dbReference type="AlphaFoldDB" id="A0A8J6XQI6"/>